<dbReference type="PANTHER" id="PTHR43776:SF7">
    <property type="entry name" value="D,D-DIPEPTIDE TRANSPORT ATP-BINDING PROTEIN DDPF-RELATED"/>
    <property type="match status" value="1"/>
</dbReference>
<evidence type="ECO:0000313" key="6">
    <source>
        <dbReference type="EMBL" id="BBO89603.1"/>
    </source>
</evidence>
<dbReference type="RefSeq" id="WP_155310772.1">
    <property type="nucleotide sequence ID" value="NZ_AP021879.1"/>
</dbReference>
<feature type="domain" description="ABC transporter" evidence="5">
    <location>
        <begin position="2"/>
        <end position="246"/>
    </location>
</feature>
<comment type="similarity">
    <text evidence="1">Belongs to the ABC transporter superfamily.</text>
</comment>
<keyword evidence="3" id="KW-0547">Nucleotide-binding</keyword>
<proteinExistence type="inferred from homology"/>
<dbReference type="AlphaFoldDB" id="A0A5K8AA67"/>
<dbReference type="CDD" id="cd03257">
    <property type="entry name" value="ABC_NikE_OppD_transporters"/>
    <property type="match status" value="1"/>
</dbReference>
<dbReference type="SMART" id="SM00382">
    <property type="entry name" value="AAA"/>
    <property type="match status" value="1"/>
</dbReference>
<dbReference type="InterPro" id="IPR027417">
    <property type="entry name" value="P-loop_NTPase"/>
</dbReference>
<accession>A0A5K8AA67</accession>
<protein>
    <submittedName>
        <fullName evidence="6">ABC transporter ATP-binding protein</fullName>
    </submittedName>
</protein>
<dbReference type="GO" id="GO:0005524">
    <property type="term" value="F:ATP binding"/>
    <property type="evidence" value="ECO:0007669"/>
    <property type="project" value="UniProtKB-KW"/>
</dbReference>
<dbReference type="GO" id="GO:0016887">
    <property type="term" value="F:ATP hydrolysis activity"/>
    <property type="evidence" value="ECO:0007669"/>
    <property type="project" value="InterPro"/>
</dbReference>
<dbReference type="Gene3D" id="3.40.50.300">
    <property type="entry name" value="P-loop containing nucleotide triphosphate hydrolases"/>
    <property type="match status" value="1"/>
</dbReference>
<sequence>MLALESITKSYPTGFRRRNVVLADVSLLLTQGRIIGLVGPSGCGKSTLGHIILGLEQPDRGRVLFHGRDIRHMNRSSKMEFRKNVQMVPQHPDAAFNPRLSIGASLREVFRFHAVCPRHEQADYLEATLQHVCVPPELLKRHPMQLSGGEIQRLAIARAILTKPALVVLDEATSMVDVSVQAAVIHTLRDLHREHDTAYLFITHDMALANAFCDEILCMERRGGLPNGVVAKRYSVVQSLAEEPSAV</sequence>
<evidence type="ECO:0000256" key="4">
    <source>
        <dbReference type="ARBA" id="ARBA00022840"/>
    </source>
</evidence>
<evidence type="ECO:0000259" key="5">
    <source>
        <dbReference type="PROSITE" id="PS50893"/>
    </source>
</evidence>
<dbReference type="Pfam" id="PF00005">
    <property type="entry name" value="ABC_tran"/>
    <property type="match status" value="1"/>
</dbReference>
<dbReference type="SUPFAM" id="SSF52540">
    <property type="entry name" value="P-loop containing nucleoside triphosphate hydrolases"/>
    <property type="match status" value="1"/>
</dbReference>
<dbReference type="InterPro" id="IPR003593">
    <property type="entry name" value="AAA+_ATPase"/>
</dbReference>
<dbReference type="InterPro" id="IPR050319">
    <property type="entry name" value="ABC_transp_ATP-bind"/>
</dbReference>
<keyword evidence="2" id="KW-0813">Transport</keyword>
<dbReference type="InterPro" id="IPR017871">
    <property type="entry name" value="ABC_transporter-like_CS"/>
</dbReference>
<dbReference type="GO" id="GO:0055085">
    <property type="term" value="P:transmembrane transport"/>
    <property type="evidence" value="ECO:0007669"/>
    <property type="project" value="UniProtKB-ARBA"/>
</dbReference>
<evidence type="ECO:0000256" key="3">
    <source>
        <dbReference type="ARBA" id="ARBA00022741"/>
    </source>
</evidence>
<evidence type="ECO:0000256" key="1">
    <source>
        <dbReference type="ARBA" id="ARBA00005417"/>
    </source>
</evidence>
<evidence type="ECO:0000256" key="2">
    <source>
        <dbReference type="ARBA" id="ARBA00022448"/>
    </source>
</evidence>
<dbReference type="PANTHER" id="PTHR43776">
    <property type="entry name" value="TRANSPORT ATP-BINDING PROTEIN"/>
    <property type="match status" value="1"/>
</dbReference>
<dbReference type="PROSITE" id="PS00211">
    <property type="entry name" value="ABC_TRANSPORTER_1"/>
    <property type="match status" value="1"/>
</dbReference>
<reference evidence="6 7" key="1">
    <citation type="submission" date="2019-11" db="EMBL/GenBank/DDBJ databases">
        <title>Comparative genomics of hydrocarbon-degrading Desulfosarcina strains.</title>
        <authorList>
            <person name="Watanabe M."/>
            <person name="Kojima H."/>
            <person name="Fukui M."/>
        </authorList>
    </citation>
    <scope>NUCLEOTIDE SEQUENCE [LARGE SCALE GENOMIC DNA]</scope>
    <source>
        <strain evidence="7">oXyS1</strain>
    </source>
</reference>
<name>A0A5K8AA67_9BACT</name>
<organism evidence="6 7">
    <name type="scientific">Desulfosarcina ovata subsp. ovata</name>
    <dbReference type="NCBI Taxonomy" id="2752305"/>
    <lineage>
        <taxon>Bacteria</taxon>
        <taxon>Pseudomonadati</taxon>
        <taxon>Thermodesulfobacteriota</taxon>
        <taxon>Desulfobacteria</taxon>
        <taxon>Desulfobacterales</taxon>
        <taxon>Desulfosarcinaceae</taxon>
        <taxon>Desulfosarcina</taxon>
    </lineage>
</organism>
<evidence type="ECO:0000313" key="7">
    <source>
        <dbReference type="Proteomes" id="UP000422108"/>
    </source>
</evidence>
<dbReference type="Proteomes" id="UP000422108">
    <property type="component" value="Chromosome"/>
</dbReference>
<gene>
    <name evidence="6" type="ORF">DSCOOX_27830</name>
</gene>
<dbReference type="InterPro" id="IPR003439">
    <property type="entry name" value="ABC_transporter-like_ATP-bd"/>
</dbReference>
<keyword evidence="7" id="KW-1185">Reference proteome</keyword>
<dbReference type="EMBL" id="AP021879">
    <property type="protein sequence ID" value="BBO89603.1"/>
    <property type="molecule type" value="Genomic_DNA"/>
</dbReference>
<dbReference type="PROSITE" id="PS50893">
    <property type="entry name" value="ABC_TRANSPORTER_2"/>
    <property type="match status" value="1"/>
</dbReference>
<keyword evidence="4 6" id="KW-0067">ATP-binding</keyword>